<organism evidence="1">
    <name type="scientific">hydrothermal vent metagenome</name>
    <dbReference type="NCBI Taxonomy" id="652676"/>
    <lineage>
        <taxon>unclassified sequences</taxon>
        <taxon>metagenomes</taxon>
        <taxon>ecological metagenomes</taxon>
    </lineage>
</organism>
<dbReference type="AlphaFoldDB" id="A0A3B0VTF3"/>
<reference evidence="1" key="1">
    <citation type="submission" date="2018-06" db="EMBL/GenBank/DDBJ databases">
        <authorList>
            <person name="Zhirakovskaya E."/>
        </authorList>
    </citation>
    <scope>NUCLEOTIDE SEQUENCE</scope>
</reference>
<proteinExistence type="predicted"/>
<gene>
    <name evidence="1" type="ORF">MNBD_GAMMA01-1116</name>
</gene>
<dbReference type="EMBL" id="UOEW01000358">
    <property type="protein sequence ID" value="VAW42352.1"/>
    <property type="molecule type" value="Genomic_DNA"/>
</dbReference>
<name>A0A3B0VTF3_9ZZZZ</name>
<sequence length="125" mass="14048">MPTAAVTLKVKLTKRGIELMKCTNMLNVYKKLSSQILDDLITQSSPVKIVNDPNSETDNNYIVISINPSAPIIREVPKDYEGSYRTLAQAKQASREIIQKSIEDAKQSLVELRQVGLNTIRYINL</sequence>
<protein>
    <submittedName>
        <fullName evidence="1">Uncharacterized protein</fullName>
    </submittedName>
</protein>
<accession>A0A3B0VTF3</accession>
<evidence type="ECO:0000313" key="1">
    <source>
        <dbReference type="EMBL" id="VAW42352.1"/>
    </source>
</evidence>